<evidence type="ECO:0000256" key="6">
    <source>
        <dbReference type="ARBA" id="ARBA00023157"/>
    </source>
</evidence>
<dbReference type="PRINTS" id="PR00258">
    <property type="entry name" value="SPERACTRCPTR"/>
</dbReference>
<keyword evidence="4" id="KW-0677">Repeat</keyword>
<evidence type="ECO:0000256" key="1">
    <source>
        <dbReference type="ARBA" id="ARBA00004236"/>
    </source>
</evidence>
<dbReference type="GO" id="GO:0006955">
    <property type="term" value="P:immune response"/>
    <property type="evidence" value="ECO:0007669"/>
    <property type="project" value="TreeGrafter"/>
</dbReference>
<keyword evidence="7" id="KW-0325">Glycoprotein</keyword>
<dbReference type="SMART" id="SM00409">
    <property type="entry name" value="IG"/>
    <property type="match status" value="4"/>
</dbReference>
<keyword evidence="8" id="KW-0393">Immunoglobulin domain</keyword>
<evidence type="ECO:0000259" key="12">
    <source>
        <dbReference type="PROSITE" id="PS50835"/>
    </source>
</evidence>
<dbReference type="InterPro" id="IPR036179">
    <property type="entry name" value="Ig-like_dom_sf"/>
</dbReference>
<dbReference type="InterPro" id="IPR003598">
    <property type="entry name" value="Ig_sub2"/>
</dbReference>
<organism evidence="13 14">
    <name type="scientific">Phyllostomus discolor</name>
    <name type="common">pale spear-nosed bat</name>
    <dbReference type="NCBI Taxonomy" id="89673"/>
    <lineage>
        <taxon>Eukaryota</taxon>
        <taxon>Metazoa</taxon>
        <taxon>Chordata</taxon>
        <taxon>Craniata</taxon>
        <taxon>Vertebrata</taxon>
        <taxon>Euteleostomi</taxon>
        <taxon>Mammalia</taxon>
        <taxon>Eutheria</taxon>
        <taxon>Laurasiatheria</taxon>
        <taxon>Chiroptera</taxon>
        <taxon>Yangochiroptera</taxon>
        <taxon>Phyllostomidae</taxon>
        <taxon>Phyllostominae</taxon>
        <taxon>Phyllostomus</taxon>
    </lineage>
</organism>
<evidence type="ECO:0000256" key="7">
    <source>
        <dbReference type="ARBA" id="ARBA00023180"/>
    </source>
</evidence>
<evidence type="ECO:0000259" key="11">
    <source>
        <dbReference type="PROSITE" id="PS50287"/>
    </source>
</evidence>
<dbReference type="GO" id="GO:0009897">
    <property type="term" value="C:external side of plasma membrane"/>
    <property type="evidence" value="ECO:0007669"/>
    <property type="project" value="TreeGrafter"/>
</dbReference>
<evidence type="ECO:0000256" key="2">
    <source>
        <dbReference type="ARBA" id="ARBA00022475"/>
    </source>
</evidence>
<evidence type="ECO:0000256" key="3">
    <source>
        <dbReference type="ARBA" id="ARBA00022729"/>
    </source>
</evidence>
<dbReference type="Proteomes" id="UP000664940">
    <property type="component" value="Unassembled WGS sequence"/>
</dbReference>
<dbReference type="FunFam" id="2.60.40.10:FF:000651">
    <property type="entry name" value="Fc receptor like 1"/>
    <property type="match status" value="1"/>
</dbReference>
<dbReference type="AlphaFoldDB" id="A0A834DC05"/>
<dbReference type="InterPro" id="IPR036772">
    <property type="entry name" value="SRCR-like_dom_sf"/>
</dbReference>
<dbReference type="SMART" id="SM00202">
    <property type="entry name" value="SR"/>
    <property type="match status" value="1"/>
</dbReference>
<comment type="caution">
    <text evidence="9">Lacks conserved residue(s) required for the propagation of feature annotation.</text>
</comment>
<keyword evidence="6 9" id="KW-1015">Disulfide bond</keyword>
<dbReference type="PROSITE" id="PS50287">
    <property type="entry name" value="SRCR_2"/>
    <property type="match status" value="1"/>
</dbReference>
<dbReference type="GO" id="GO:0004888">
    <property type="term" value="F:transmembrane signaling receptor activity"/>
    <property type="evidence" value="ECO:0007669"/>
    <property type="project" value="TreeGrafter"/>
</dbReference>
<feature type="domain" description="Ig-like" evidence="12">
    <location>
        <begin position="12"/>
        <end position="104"/>
    </location>
</feature>
<dbReference type="SUPFAM" id="SSF56487">
    <property type="entry name" value="SRCR-like"/>
    <property type="match status" value="1"/>
</dbReference>
<keyword evidence="2" id="KW-1003">Cell membrane</keyword>
<dbReference type="InterPro" id="IPR013783">
    <property type="entry name" value="Ig-like_fold"/>
</dbReference>
<feature type="signal peptide" evidence="10">
    <location>
        <begin position="1"/>
        <end position="17"/>
    </location>
</feature>
<feature type="disulfide bond" evidence="9">
    <location>
        <begin position="467"/>
        <end position="477"/>
    </location>
</feature>
<feature type="chain" id="PRO_5032280962" evidence="10">
    <location>
        <begin position="18"/>
        <end position="503"/>
    </location>
</feature>
<dbReference type="Pfam" id="PF00047">
    <property type="entry name" value="ig"/>
    <property type="match status" value="1"/>
</dbReference>
<dbReference type="InterPro" id="IPR003599">
    <property type="entry name" value="Ig_sub"/>
</dbReference>
<evidence type="ECO:0000256" key="8">
    <source>
        <dbReference type="ARBA" id="ARBA00023319"/>
    </source>
</evidence>
<feature type="domain" description="Ig-like" evidence="12">
    <location>
        <begin position="302"/>
        <end position="389"/>
    </location>
</feature>
<dbReference type="Gene3D" id="3.10.250.10">
    <property type="entry name" value="SRCR-like domain"/>
    <property type="match status" value="1"/>
</dbReference>
<dbReference type="PROSITE" id="PS00420">
    <property type="entry name" value="SRCR_1"/>
    <property type="match status" value="1"/>
</dbReference>
<protein>
    <submittedName>
        <fullName evidence="13">Fc receptor like 2</fullName>
    </submittedName>
</protein>
<dbReference type="InterPro" id="IPR001190">
    <property type="entry name" value="SRCR"/>
</dbReference>
<dbReference type="FunFam" id="3.10.250.10:FF:000010">
    <property type="entry name" value="T-cell differentiation antigen CD6"/>
    <property type="match status" value="1"/>
</dbReference>
<dbReference type="InterPro" id="IPR007110">
    <property type="entry name" value="Ig-like_dom"/>
</dbReference>
<keyword evidence="13" id="KW-0675">Receptor</keyword>
<dbReference type="PANTHER" id="PTHR11481">
    <property type="entry name" value="IMMUNOGLOBULIN FC RECEPTOR"/>
    <property type="match status" value="1"/>
</dbReference>
<reference evidence="13 14" key="1">
    <citation type="journal article" date="2020" name="Nature">
        <title>Six reference-quality genomes reveal evolution of bat adaptations.</title>
        <authorList>
            <person name="Jebb D."/>
            <person name="Huang Z."/>
            <person name="Pippel M."/>
            <person name="Hughes G.M."/>
            <person name="Lavrichenko K."/>
            <person name="Devanna P."/>
            <person name="Winkler S."/>
            <person name="Jermiin L.S."/>
            <person name="Skirmuntt E.C."/>
            <person name="Katzourakis A."/>
            <person name="Burkitt-Gray L."/>
            <person name="Ray D.A."/>
            <person name="Sullivan K.A.M."/>
            <person name="Roscito J.G."/>
            <person name="Kirilenko B.M."/>
            <person name="Davalos L.M."/>
            <person name="Corthals A.P."/>
            <person name="Power M.L."/>
            <person name="Jones G."/>
            <person name="Ransome R.D."/>
            <person name="Dechmann D.K.N."/>
            <person name="Locatelli A.G."/>
            <person name="Puechmaille S.J."/>
            <person name="Fedrigo O."/>
            <person name="Jarvis E.D."/>
            <person name="Hiller M."/>
            <person name="Vernes S.C."/>
            <person name="Myers E.W."/>
            <person name="Teeling E.C."/>
        </authorList>
    </citation>
    <scope>NUCLEOTIDE SEQUENCE [LARGE SCALE GENOMIC DNA]</scope>
    <source>
        <strain evidence="13">Bat1K_MPI-CBG_1</strain>
    </source>
</reference>
<evidence type="ECO:0000313" key="13">
    <source>
        <dbReference type="EMBL" id="KAF6074479.1"/>
    </source>
</evidence>
<evidence type="ECO:0000313" key="14">
    <source>
        <dbReference type="Proteomes" id="UP000664940"/>
    </source>
</evidence>
<evidence type="ECO:0000256" key="5">
    <source>
        <dbReference type="ARBA" id="ARBA00023136"/>
    </source>
</evidence>
<accession>A0A834DC05</accession>
<dbReference type="InterPro" id="IPR050488">
    <property type="entry name" value="Ig_Fc_receptor"/>
</dbReference>
<dbReference type="FunFam" id="2.60.40.10:FF:000357">
    <property type="entry name" value="Fc receptor like 1"/>
    <property type="match status" value="1"/>
</dbReference>
<proteinExistence type="predicted"/>
<name>A0A834DC05_9CHIR</name>
<sequence length="503" mass="56475">MFLWLLLLMLSPVGIWSDWLSIDMPRYAYEGDQVVVRCSGEENNKIKRLMYYKDGSRISTYYSTSSYVISNARPSDSGSYYCKADRKFFLFVDVTEETRSTWLTVQELFPAPVMTARPLLPTEGNSVTLSCDTQLPSDRSKTQLQYSFFRDGHTLRTKWSSSEFWISALWKEDSGYYWCEAMTSSHSVSKRSHRSYIHVQRIPVSGVFMETQPQEGQAIEGKMLVFVCSVVEGTGEISFSWHREDTRECLGRKTVRSQRSELEIPVIRESHAGGYYCTADNNHGLIQSEIVNITVRIPVSHPLLTISVPGNQIFIGDMVELHCEDKRASPPVLYSFYHENISIGNISVPSGGGVSFNLSLTAEHNGNYFCEANNGLVAQRSEMVALNITEPPVKIRLMNGLHRCEGRVEVEKNGHWGTVCDDGWDMNEVTVVCRELGCGAAKHTPAGMLYPPVAKEDQPVFIQVAMCNGTEDTLAECEQVETFDCGHDEDAGAVCEVLLLSSF</sequence>
<feature type="domain" description="Ig-like" evidence="12">
    <location>
        <begin position="203"/>
        <end position="292"/>
    </location>
</feature>
<feature type="domain" description="Ig-like" evidence="12">
    <location>
        <begin position="110"/>
        <end position="189"/>
    </location>
</feature>
<evidence type="ECO:0000256" key="9">
    <source>
        <dbReference type="PROSITE-ProRule" id="PRU00196"/>
    </source>
</evidence>
<dbReference type="EMBL" id="JABVXQ010000015">
    <property type="protein sequence ID" value="KAF6074479.1"/>
    <property type="molecule type" value="Genomic_DNA"/>
</dbReference>
<keyword evidence="3 10" id="KW-0732">Signal</keyword>
<dbReference type="SMART" id="SM00408">
    <property type="entry name" value="IGc2"/>
    <property type="match status" value="4"/>
</dbReference>
<comment type="subcellular location">
    <subcellularLocation>
        <location evidence="1">Cell membrane</location>
    </subcellularLocation>
</comment>
<comment type="caution">
    <text evidence="13">The sequence shown here is derived from an EMBL/GenBank/DDBJ whole genome shotgun (WGS) entry which is preliminary data.</text>
</comment>
<keyword evidence="5" id="KW-0472">Membrane</keyword>
<evidence type="ECO:0000256" key="10">
    <source>
        <dbReference type="SAM" id="SignalP"/>
    </source>
</evidence>
<dbReference type="Gene3D" id="2.60.40.10">
    <property type="entry name" value="Immunoglobulins"/>
    <property type="match status" value="4"/>
</dbReference>
<gene>
    <name evidence="13" type="ORF">HJG60_005045</name>
</gene>
<dbReference type="InterPro" id="IPR013151">
    <property type="entry name" value="Immunoglobulin_dom"/>
</dbReference>
<feature type="domain" description="SRCR" evidence="11">
    <location>
        <begin position="395"/>
        <end position="496"/>
    </location>
</feature>
<dbReference type="Pfam" id="PF00530">
    <property type="entry name" value="SRCR"/>
    <property type="match status" value="1"/>
</dbReference>
<dbReference type="SUPFAM" id="SSF48726">
    <property type="entry name" value="Immunoglobulin"/>
    <property type="match status" value="4"/>
</dbReference>
<dbReference type="PROSITE" id="PS50835">
    <property type="entry name" value="IG_LIKE"/>
    <property type="match status" value="4"/>
</dbReference>
<evidence type="ECO:0000256" key="4">
    <source>
        <dbReference type="ARBA" id="ARBA00022737"/>
    </source>
</evidence>
<dbReference type="GO" id="GO:0007166">
    <property type="term" value="P:cell surface receptor signaling pathway"/>
    <property type="evidence" value="ECO:0007669"/>
    <property type="project" value="TreeGrafter"/>
</dbReference>
<dbReference type="Pfam" id="PF13895">
    <property type="entry name" value="Ig_2"/>
    <property type="match status" value="3"/>
</dbReference>
<dbReference type="PANTHER" id="PTHR11481:SF69">
    <property type="entry name" value="FC RECEPTOR-LIKE S, SCAVENGER RECEPTOR"/>
    <property type="match status" value="1"/>
</dbReference>